<evidence type="ECO:0000256" key="2">
    <source>
        <dbReference type="ARBA" id="ARBA00022737"/>
    </source>
</evidence>
<dbReference type="RefSeq" id="WP_180566504.1">
    <property type="nucleotide sequence ID" value="NZ_JACCKB010000001.1"/>
</dbReference>
<feature type="domain" description="Beta/gamma crystallin 'Greek key'" evidence="3">
    <location>
        <begin position="203"/>
        <end position="243"/>
    </location>
</feature>
<evidence type="ECO:0000313" key="4">
    <source>
        <dbReference type="EMBL" id="NYZ64470.1"/>
    </source>
</evidence>
<dbReference type="Gene3D" id="2.60.20.10">
    <property type="entry name" value="Crystallins"/>
    <property type="match status" value="3"/>
</dbReference>
<proteinExistence type="inferred from homology"/>
<feature type="domain" description="Beta/gamma crystallin 'Greek key'" evidence="3">
    <location>
        <begin position="300"/>
        <end position="339"/>
    </location>
</feature>
<dbReference type="Proteomes" id="UP000569732">
    <property type="component" value="Unassembled WGS sequence"/>
</dbReference>
<comment type="caution">
    <text evidence="4">The sequence shown here is derived from an EMBL/GenBank/DDBJ whole genome shotgun (WGS) entry which is preliminary data.</text>
</comment>
<keyword evidence="5" id="KW-1185">Reference proteome</keyword>
<dbReference type="AlphaFoldDB" id="A0A853HRP2"/>
<dbReference type="SUPFAM" id="SSF49695">
    <property type="entry name" value="gamma-Crystallin-like"/>
    <property type="match status" value="3"/>
</dbReference>
<dbReference type="PROSITE" id="PS51257">
    <property type="entry name" value="PROKAR_LIPOPROTEIN"/>
    <property type="match status" value="1"/>
</dbReference>
<dbReference type="SMART" id="SM00247">
    <property type="entry name" value="XTALbg"/>
    <property type="match status" value="3"/>
</dbReference>
<gene>
    <name evidence="4" type="ORF">H0A36_00530</name>
</gene>
<dbReference type="InterPro" id="IPR011024">
    <property type="entry name" value="G_crystallin-like"/>
</dbReference>
<dbReference type="Pfam" id="PF00030">
    <property type="entry name" value="Crystall"/>
    <property type="match status" value="2"/>
</dbReference>
<reference evidence="4 5" key="1">
    <citation type="submission" date="2020-07" db="EMBL/GenBank/DDBJ databases">
        <title>Endozoicomonas sp. nov., isolated from sediment.</title>
        <authorList>
            <person name="Gu T."/>
        </authorList>
    </citation>
    <scope>NUCLEOTIDE SEQUENCE [LARGE SCALE GENOMIC DNA]</scope>
    <source>
        <strain evidence="4 5">SM1973</strain>
    </source>
</reference>
<accession>A0A853HRP2</accession>
<dbReference type="EMBL" id="JACCKB010000001">
    <property type="protein sequence ID" value="NYZ64470.1"/>
    <property type="molecule type" value="Genomic_DNA"/>
</dbReference>
<sequence>MQKTKFFLSIPVITSLIGCVVEPQAVAWEYYEQQNAQYTTQSSYQASPPKPKRKRVTLFRHCDFQGNYADLKRGKYNLAKLNRYGVLNDDVSSLYVPYGYQVTLYEHDNFQGRAITLTGNDRCLVNNGFNDKVSSLIISKVRHAPQPQQPYRPYDPNLVTAYQHCKFKGYRSSLRPGYYNLQQLRRLGIKNDDISSFSVPRGYEVTLYEHDNFKGRSITLQNSDKCLVNNGFNDKLSSIFVRKVSNSWPITSKPPATVYQHCNFDGYGVRLAPGHYNLRQLKGLGIRNDDLSSIRVPYGVSVTLYEHDNFRGRAWRLNSDTSCLVSRGANDQVSSIVVE</sequence>
<feature type="domain" description="Beta/gamma crystallin 'Greek key'" evidence="3">
    <location>
        <begin position="254"/>
        <end position="298"/>
    </location>
</feature>
<protein>
    <submittedName>
        <fullName evidence="4">Peptidase inhibitor family I36 protein</fullName>
    </submittedName>
</protein>
<keyword evidence="2" id="KW-0677">Repeat</keyword>
<dbReference type="PROSITE" id="PS50915">
    <property type="entry name" value="CRYSTALLIN_BETA_GAMMA"/>
    <property type="match status" value="4"/>
</dbReference>
<organism evidence="4 5">
    <name type="scientific">Spartinivicinus marinus</name>
    <dbReference type="NCBI Taxonomy" id="2994442"/>
    <lineage>
        <taxon>Bacteria</taxon>
        <taxon>Pseudomonadati</taxon>
        <taxon>Pseudomonadota</taxon>
        <taxon>Gammaproteobacteria</taxon>
        <taxon>Oceanospirillales</taxon>
        <taxon>Zooshikellaceae</taxon>
        <taxon>Spartinivicinus</taxon>
    </lineage>
</organism>
<name>A0A853HRP2_9GAMM</name>
<evidence type="ECO:0000313" key="5">
    <source>
        <dbReference type="Proteomes" id="UP000569732"/>
    </source>
</evidence>
<dbReference type="InterPro" id="IPR001064">
    <property type="entry name" value="Beta/gamma_crystallin"/>
</dbReference>
<evidence type="ECO:0000259" key="3">
    <source>
        <dbReference type="PROSITE" id="PS50915"/>
    </source>
</evidence>
<feature type="domain" description="Beta/gamma crystallin 'Greek key'" evidence="3">
    <location>
        <begin position="100"/>
        <end position="140"/>
    </location>
</feature>
<evidence type="ECO:0000256" key="1">
    <source>
        <dbReference type="ARBA" id="ARBA00009646"/>
    </source>
</evidence>
<comment type="similarity">
    <text evidence="1">Belongs to the beta/gamma-crystallin family.</text>
</comment>